<protein>
    <submittedName>
        <fullName evidence="7">Major facilitator family transporter</fullName>
    </submittedName>
</protein>
<dbReference type="Proteomes" id="UP000029080">
    <property type="component" value="Unassembled WGS sequence"/>
</dbReference>
<dbReference type="OrthoDB" id="7584869at2"/>
<name>A0A087ECU8_9BIFI</name>
<dbReference type="Pfam" id="PF13347">
    <property type="entry name" value="MFS_2"/>
    <property type="match status" value="1"/>
</dbReference>
<feature type="region of interest" description="Disordered" evidence="5">
    <location>
        <begin position="1"/>
        <end position="32"/>
    </location>
</feature>
<gene>
    <name evidence="7" type="ORF">BITS_0286</name>
</gene>
<feature type="transmembrane region" description="Helical" evidence="6">
    <location>
        <begin position="344"/>
        <end position="361"/>
    </location>
</feature>
<comment type="subcellular location">
    <subcellularLocation>
        <location evidence="1">Cell membrane</location>
        <topology evidence="1">Multi-pass membrane protein</topology>
    </subcellularLocation>
</comment>
<dbReference type="PANTHER" id="PTHR23528">
    <property type="match status" value="1"/>
</dbReference>
<dbReference type="STRING" id="356829.BITS_0286"/>
<dbReference type="SUPFAM" id="SSF103473">
    <property type="entry name" value="MFS general substrate transporter"/>
    <property type="match status" value="1"/>
</dbReference>
<proteinExistence type="predicted"/>
<organism evidence="7 8">
    <name type="scientific">Bifidobacterium tsurumiense</name>
    <dbReference type="NCBI Taxonomy" id="356829"/>
    <lineage>
        <taxon>Bacteria</taxon>
        <taxon>Bacillati</taxon>
        <taxon>Actinomycetota</taxon>
        <taxon>Actinomycetes</taxon>
        <taxon>Bifidobacteriales</taxon>
        <taxon>Bifidobacteriaceae</taxon>
        <taxon>Bifidobacterium</taxon>
    </lineage>
</organism>
<dbReference type="PANTHER" id="PTHR23528:SF1">
    <property type="entry name" value="MAJOR FACILITATOR SUPERFAMILY (MFS) PROFILE DOMAIN-CONTAINING PROTEIN"/>
    <property type="match status" value="1"/>
</dbReference>
<evidence type="ECO:0000256" key="4">
    <source>
        <dbReference type="ARBA" id="ARBA00023136"/>
    </source>
</evidence>
<sequence>MTEDDKRPQQPLPGAQFVRPGIDDRPDYEKALSPEEKEAIARLAVPMPAPKGSGVSSQTGAGVQATRMTAESMPVAAVASVDAAVPDMDSAFLDMRDPMASADGHVPTRTEVIRLGVGFVVCALVCAIPWVALTSLVLPAVLEQIDAGSKEMMLGIINICGSIVALVANILFGTLSDLTRSRFGKRTPWIIAGGLIAGASMGLISTTHSFPLILVFWCTAQLGFNVMLAPFVATMSDRVPDKFRGTISGFYGAGIAAGQTLGNLVGASLLDRPNGIWLGWMMGFAVFSLIGIITVAIWPREKSSLRESHEPFSAGMLLRSLRFPRNAPDFYYALSGRTLMMGGYWMLYTYLLYIVTDYIYAGNPDADTLAPALIARMAVITLAVSLIAALGAGPIADAIGRRKVPVALSSVLFAIGAAMPLLLPNAWGMYLFAGISGLGYGTYNAIDQALNVAVLPNPEEAGKDLGILNLANTLSTVIGSAATSLIVATVKQIMGVQQTPAFAYTIVLCVSIAVVLLAAWLIMRIKSVK</sequence>
<comment type="caution">
    <text evidence="7">The sequence shown here is derived from an EMBL/GenBank/DDBJ whole genome shotgun (WGS) entry which is preliminary data.</text>
</comment>
<evidence type="ECO:0000256" key="3">
    <source>
        <dbReference type="ARBA" id="ARBA00022989"/>
    </source>
</evidence>
<dbReference type="GO" id="GO:0005886">
    <property type="term" value="C:plasma membrane"/>
    <property type="evidence" value="ECO:0007669"/>
    <property type="project" value="UniProtKB-SubCell"/>
</dbReference>
<dbReference type="AlphaFoldDB" id="A0A087ECU8"/>
<dbReference type="EMBL" id="JGZU01000015">
    <property type="protein sequence ID" value="KFJ05599.1"/>
    <property type="molecule type" value="Genomic_DNA"/>
</dbReference>
<keyword evidence="4 6" id="KW-0472">Membrane</keyword>
<feature type="transmembrane region" description="Helical" evidence="6">
    <location>
        <begin position="245"/>
        <end position="270"/>
    </location>
</feature>
<dbReference type="GO" id="GO:0022857">
    <property type="term" value="F:transmembrane transporter activity"/>
    <property type="evidence" value="ECO:0007669"/>
    <property type="project" value="InterPro"/>
</dbReference>
<evidence type="ECO:0000256" key="1">
    <source>
        <dbReference type="ARBA" id="ARBA00004651"/>
    </source>
</evidence>
<reference evidence="7 8" key="1">
    <citation type="submission" date="2014-03" db="EMBL/GenBank/DDBJ databases">
        <title>Genomics of Bifidobacteria.</title>
        <authorList>
            <person name="Ventura M."/>
            <person name="Milani C."/>
            <person name="Lugli G.A."/>
        </authorList>
    </citation>
    <scope>NUCLEOTIDE SEQUENCE [LARGE SCALE GENOMIC DNA]</scope>
    <source>
        <strain evidence="7 8">JCM 13495</strain>
    </source>
</reference>
<dbReference type="InterPro" id="IPR020846">
    <property type="entry name" value="MFS_dom"/>
</dbReference>
<feature type="transmembrane region" description="Helical" evidence="6">
    <location>
        <begin position="112"/>
        <end position="132"/>
    </location>
</feature>
<dbReference type="PROSITE" id="PS00216">
    <property type="entry name" value="SUGAR_TRANSPORT_1"/>
    <property type="match status" value="1"/>
</dbReference>
<evidence type="ECO:0000313" key="7">
    <source>
        <dbReference type="EMBL" id="KFJ05599.1"/>
    </source>
</evidence>
<accession>A0A087ECU8</accession>
<dbReference type="InterPro" id="IPR036259">
    <property type="entry name" value="MFS_trans_sf"/>
</dbReference>
<keyword evidence="3 6" id="KW-1133">Transmembrane helix</keyword>
<evidence type="ECO:0000256" key="2">
    <source>
        <dbReference type="ARBA" id="ARBA00022692"/>
    </source>
</evidence>
<feature type="compositionally biased region" description="Basic and acidic residues" evidence="5">
    <location>
        <begin position="21"/>
        <end position="32"/>
    </location>
</feature>
<feature type="transmembrane region" description="Helical" evidence="6">
    <location>
        <begin position="502"/>
        <end position="523"/>
    </location>
</feature>
<evidence type="ECO:0000313" key="8">
    <source>
        <dbReference type="Proteomes" id="UP000029080"/>
    </source>
</evidence>
<keyword evidence="8" id="KW-1185">Reference proteome</keyword>
<dbReference type="eggNOG" id="COG2211">
    <property type="taxonomic scope" value="Bacteria"/>
</dbReference>
<feature type="transmembrane region" description="Helical" evidence="6">
    <location>
        <begin position="210"/>
        <end position="233"/>
    </location>
</feature>
<dbReference type="PROSITE" id="PS50850">
    <property type="entry name" value="MFS"/>
    <property type="match status" value="1"/>
</dbReference>
<evidence type="ECO:0000256" key="5">
    <source>
        <dbReference type="SAM" id="MobiDB-lite"/>
    </source>
</evidence>
<feature type="transmembrane region" description="Helical" evidence="6">
    <location>
        <begin position="404"/>
        <end position="423"/>
    </location>
</feature>
<keyword evidence="2 6" id="KW-0812">Transmembrane</keyword>
<dbReference type="Gene3D" id="1.20.1250.20">
    <property type="entry name" value="MFS general substrate transporter like domains"/>
    <property type="match status" value="2"/>
</dbReference>
<dbReference type="InterPro" id="IPR005829">
    <property type="entry name" value="Sugar_transporter_CS"/>
</dbReference>
<dbReference type="RefSeq" id="WP_034533487.1">
    <property type="nucleotide sequence ID" value="NZ_JGZU01000015.1"/>
</dbReference>
<feature type="transmembrane region" description="Helical" evidence="6">
    <location>
        <begin position="276"/>
        <end position="298"/>
    </location>
</feature>
<feature type="transmembrane region" description="Helical" evidence="6">
    <location>
        <begin position="152"/>
        <end position="175"/>
    </location>
</feature>
<feature type="transmembrane region" description="Helical" evidence="6">
    <location>
        <begin position="187"/>
        <end position="204"/>
    </location>
</feature>
<evidence type="ECO:0000256" key="6">
    <source>
        <dbReference type="SAM" id="Phobius"/>
    </source>
</evidence>
<feature type="transmembrane region" description="Helical" evidence="6">
    <location>
        <begin position="373"/>
        <end position="392"/>
    </location>
</feature>
<feature type="transmembrane region" description="Helical" evidence="6">
    <location>
        <begin position="467"/>
        <end position="490"/>
    </location>
</feature>